<evidence type="ECO:0000313" key="3">
    <source>
        <dbReference type="Proteomes" id="UP000572007"/>
    </source>
</evidence>
<organism evidence="2 3">
    <name type="scientific">Nocardia coubleae</name>
    <dbReference type="NCBI Taxonomy" id="356147"/>
    <lineage>
        <taxon>Bacteria</taxon>
        <taxon>Bacillati</taxon>
        <taxon>Actinomycetota</taxon>
        <taxon>Actinomycetes</taxon>
        <taxon>Mycobacteriales</taxon>
        <taxon>Nocardiaceae</taxon>
        <taxon>Nocardia</taxon>
    </lineage>
</organism>
<proteinExistence type="predicted"/>
<dbReference type="InterPro" id="IPR008136">
    <property type="entry name" value="CinA_C"/>
</dbReference>
<comment type="caution">
    <text evidence="2">The sequence shown here is derived from an EMBL/GenBank/DDBJ whole genome shotgun (WGS) entry which is preliminary data.</text>
</comment>
<accession>A0A846WAH0</accession>
<gene>
    <name evidence="2" type="ORF">HGA10_24460</name>
</gene>
<reference evidence="2 3" key="1">
    <citation type="submission" date="2020-04" db="EMBL/GenBank/DDBJ databases">
        <title>MicrobeNet Type strains.</title>
        <authorList>
            <person name="Nicholson A.C."/>
        </authorList>
    </citation>
    <scope>NUCLEOTIDE SEQUENCE [LARGE SCALE GENOMIC DNA]</scope>
    <source>
        <strain evidence="2 3">DSM 44960</strain>
    </source>
</reference>
<protein>
    <submittedName>
        <fullName evidence="2">CinA family protein</fullName>
    </submittedName>
</protein>
<sequence>MTTAADVGDFAKRHGLTVAVAESLTGGNLAAALAAAPDSAQWFRGGVVAYSVTVKQSVLGVPDVPVVSETAALAMAEGVRALTDADIAAATTGVGGPGDQDGEPAGSVWCAVATRDTSWAVHRNFDGEPEQVLEQSVRCALEMLGESEKRFTG</sequence>
<dbReference type="AlphaFoldDB" id="A0A846WAH0"/>
<keyword evidence="3" id="KW-1185">Reference proteome</keyword>
<dbReference type="EMBL" id="JAAXOM010000006">
    <property type="protein sequence ID" value="NKX90442.1"/>
    <property type="molecule type" value="Genomic_DNA"/>
</dbReference>
<dbReference type="Gene3D" id="3.90.950.20">
    <property type="entry name" value="CinA-like"/>
    <property type="match status" value="1"/>
</dbReference>
<dbReference type="InterPro" id="IPR036653">
    <property type="entry name" value="CinA-like_C"/>
</dbReference>
<feature type="domain" description="CinA C-terminal" evidence="1">
    <location>
        <begin position="3"/>
        <end position="146"/>
    </location>
</feature>
<evidence type="ECO:0000313" key="2">
    <source>
        <dbReference type="EMBL" id="NKX90442.1"/>
    </source>
</evidence>
<name>A0A846WAH0_9NOCA</name>
<dbReference type="NCBIfam" id="TIGR00199">
    <property type="entry name" value="PncC_domain"/>
    <property type="match status" value="1"/>
</dbReference>
<dbReference type="Proteomes" id="UP000572007">
    <property type="component" value="Unassembled WGS sequence"/>
</dbReference>
<evidence type="ECO:0000259" key="1">
    <source>
        <dbReference type="Pfam" id="PF02464"/>
    </source>
</evidence>
<dbReference type="SUPFAM" id="SSF142433">
    <property type="entry name" value="CinA-like"/>
    <property type="match status" value="1"/>
</dbReference>
<dbReference type="Pfam" id="PF02464">
    <property type="entry name" value="CinA"/>
    <property type="match status" value="1"/>
</dbReference>